<feature type="transmembrane region" description="Helical" evidence="5">
    <location>
        <begin position="62"/>
        <end position="82"/>
    </location>
</feature>
<evidence type="ECO:0000256" key="4">
    <source>
        <dbReference type="ARBA" id="ARBA00023136"/>
    </source>
</evidence>
<keyword evidence="3 5" id="KW-1133">Transmembrane helix</keyword>
<feature type="transmembrane region" description="Helical" evidence="5">
    <location>
        <begin position="153"/>
        <end position="176"/>
    </location>
</feature>
<dbReference type="RefSeq" id="WP_066960640.1">
    <property type="nucleotide sequence ID" value="NZ_CP023449.1"/>
</dbReference>
<dbReference type="InterPro" id="IPR011701">
    <property type="entry name" value="MFS"/>
</dbReference>
<keyword evidence="8" id="KW-1185">Reference proteome</keyword>
<dbReference type="PANTHER" id="PTHR23508">
    <property type="entry name" value="CARBOXYLIC ACID TRANSPORTER PROTEIN HOMOLOG"/>
    <property type="match status" value="1"/>
</dbReference>
<accession>A0A2A4FXX6</accession>
<proteinExistence type="predicted"/>
<feature type="transmembrane region" description="Helical" evidence="5">
    <location>
        <begin position="415"/>
        <end position="437"/>
    </location>
</feature>
<protein>
    <submittedName>
        <fullName evidence="7">MFS transporter</fullName>
    </submittedName>
</protein>
<evidence type="ECO:0000259" key="6">
    <source>
        <dbReference type="PROSITE" id="PS50850"/>
    </source>
</evidence>
<feature type="transmembrane region" description="Helical" evidence="5">
    <location>
        <begin position="94"/>
        <end position="113"/>
    </location>
</feature>
<evidence type="ECO:0000256" key="5">
    <source>
        <dbReference type="SAM" id="Phobius"/>
    </source>
</evidence>
<dbReference type="PROSITE" id="PS50850">
    <property type="entry name" value="MFS"/>
    <property type="match status" value="1"/>
</dbReference>
<comment type="caution">
    <text evidence="7">The sequence shown here is derived from an EMBL/GenBank/DDBJ whole genome shotgun (WGS) entry which is preliminary data.</text>
</comment>
<organism evidence="7 8">
    <name type="scientific">Rhizorhabdus dicambivorans</name>
    <dbReference type="NCBI Taxonomy" id="1850238"/>
    <lineage>
        <taxon>Bacteria</taxon>
        <taxon>Pseudomonadati</taxon>
        <taxon>Pseudomonadota</taxon>
        <taxon>Alphaproteobacteria</taxon>
        <taxon>Sphingomonadales</taxon>
        <taxon>Sphingomonadaceae</taxon>
        <taxon>Rhizorhabdus</taxon>
    </lineage>
</organism>
<dbReference type="Proteomes" id="UP000218934">
    <property type="component" value="Unassembled WGS sequence"/>
</dbReference>
<dbReference type="InterPro" id="IPR020846">
    <property type="entry name" value="MFS_dom"/>
</dbReference>
<dbReference type="InterPro" id="IPR036259">
    <property type="entry name" value="MFS_trans_sf"/>
</dbReference>
<evidence type="ECO:0000256" key="2">
    <source>
        <dbReference type="ARBA" id="ARBA00022692"/>
    </source>
</evidence>
<dbReference type="OrthoDB" id="9784658at2"/>
<feature type="transmembrane region" description="Helical" evidence="5">
    <location>
        <begin position="263"/>
        <end position="284"/>
    </location>
</feature>
<keyword evidence="4 5" id="KW-0472">Membrane</keyword>
<comment type="subcellular location">
    <subcellularLocation>
        <location evidence="1">Membrane</location>
        <topology evidence="1">Multi-pass membrane protein</topology>
    </subcellularLocation>
</comment>
<feature type="domain" description="Major facilitator superfamily (MFS) profile" evidence="6">
    <location>
        <begin position="28"/>
        <end position="444"/>
    </location>
</feature>
<reference evidence="7 8" key="1">
    <citation type="submission" date="2017-09" db="EMBL/GenBank/DDBJ databases">
        <title>The Catabolism of 3,6-Dichlorosalicylic acid is Initiated by the Cytochrome P450 Monooxygenase DsmABC in Rhizorhabdus dicambivorans Ndbn-20.</title>
        <authorList>
            <person name="Na L."/>
        </authorList>
    </citation>
    <scope>NUCLEOTIDE SEQUENCE [LARGE SCALE GENOMIC DNA]</scope>
    <source>
        <strain evidence="7 8">Ndbn-20m</strain>
    </source>
</reference>
<feature type="transmembrane region" description="Helical" evidence="5">
    <location>
        <begin position="28"/>
        <end position="50"/>
    </location>
</feature>
<dbReference type="Gene3D" id="1.20.1250.20">
    <property type="entry name" value="MFS general substrate transporter like domains"/>
    <property type="match status" value="1"/>
</dbReference>
<feature type="transmembrane region" description="Helical" evidence="5">
    <location>
        <begin position="324"/>
        <end position="344"/>
    </location>
</feature>
<evidence type="ECO:0000256" key="1">
    <source>
        <dbReference type="ARBA" id="ARBA00004141"/>
    </source>
</evidence>
<name>A0A2A4FXX6_9SPHN</name>
<evidence type="ECO:0000313" key="8">
    <source>
        <dbReference type="Proteomes" id="UP000218934"/>
    </source>
</evidence>
<feature type="transmembrane region" description="Helical" evidence="5">
    <location>
        <begin position="350"/>
        <end position="372"/>
    </location>
</feature>
<dbReference type="KEGG" id="rdi:CMV14_06990"/>
<sequence length="447" mass="45993">MSAVSAAPTMAVEALVDGQRVGASLYRLIAICGALMACDAYDLSALAYVAPTLMKLWAIPPIVMGLVIAAAMLGMLAGSLVLGEMGDKFGRRRVIIGAVFCFAGFTLLAGFTSSPLQLALVRFGAAIGLGGVTPNVIALASEMIPSRLRATSIGIIFSCFLLGGIAAAMVAAGIVPRYGWQAIFWVGGALSLLCAAGVCVIIPESLAFLVGKPAPSSVVRQAALALRPDLDLGEGVTLVLDHRKAEKLGVRSLFGARLRWPTIWVWALYITCALSVFFIGNWLPTMVVRQGFDGSVASYAMAAMFAGGAIGSVIGGFITDRVGFLAIAVLAVLAALAITVLGLARTSQDIVIVSLLAGAAMLGSQSSLHGIVGSVYPAEIRATGVGWANGISKTGAIAAPVIGGSLMPRLTPVEIFAVAGSPMLLTAISALGLLMLLRVQKRLPPSR</sequence>
<feature type="transmembrane region" description="Helical" evidence="5">
    <location>
        <begin position="182"/>
        <end position="202"/>
    </location>
</feature>
<dbReference type="EMBL" id="NWUF01000007">
    <property type="protein sequence ID" value="PCE42562.1"/>
    <property type="molecule type" value="Genomic_DNA"/>
</dbReference>
<dbReference type="Pfam" id="PF07690">
    <property type="entry name" value="MFS_1"/>
    <property type="match status" value="1"/>
</dbReference>
<dbReference type="GO" id="GO:0046943">
    <property type="term" value="F:carboxylic acid transmembrane transporter activity"/>
    <property type="evidence" value="ECO:0007669"/>
    <property type="project" value="TreeGrafter"/>
</dbReference>
<gene>
    <name evidence="7" type="ORF">COO09_09090</name>
</gene>
<dbReference type="GO" id="GO:0005886">
    <property type="term" value="C:plasma membrane"/>
    <property type="evidence" value="ECO:0007669"/>
    <property type="project" value="TreeGrafter"/>
</dbReference>
<feature type="transmembrane region" description="Helical" evidence="5">
    <location>
        <begin position="296"/>
        <end position="317"/>
    </location>
</feature>
<evidence type="ECO:0000313" key="7">
    <source>
        <dbReference type="EMBL" id="PCE42562.1"/>
    </source>
</evidence>
<evidence type="ECO:0000256" key="3">
    <source>
        <dbReference type="ARBA" id="ARBA00022989"/>
    </source>
</evidence>
<dbReference type="AlphaFoldDB" id="A0A2A4FXX6"/>
<keyword evidence="2 5" id="KW-0812">Transmembrane</keyword>
<dbReference type="SUPFAM" id="SSF103473">
    <property type="entry name" value="MFS general substrate transporter"/>
    <property type="match status" value="1"/>
</dbReference>
<dbReference type="PANTHER" id="PTHR23508:SF10">
    <property type="entry name" value="CARBOXYLIC ACID TRANSPORTER PROTEIN HOMOLOG"/>
    <property type="match status" value="1"/>
</dbReference>